<sequence>MRSTRALPYPEKIKGFPEFRIVQAPISSILSLFEKRFSYMSSSFYRESPVLYLGTSADDGSSDPYTQQMSIIETSSRRSTYVSTLQDWDGCGGTTTVSREEQYAAGPTSFPERVSDSFPVPSAGAQFPPPGDDGTSSAK</sequence>
<reference evidence="3" key="2">
    <citation type="submission" date="2015-01" db="EMBL/GenBank/DDBJ databases">
        <title>Evolutionary Origins and Diversification of the Mycorrhizal Mutualists.</title>
        <authorList>
            <consortium name="DOE Joint Genome Institute"/>
            <consortium name="Mycorrhizal Genomics Consortium"/>
            <person name="Kohler A."/>
            <person name="Kuo A."/>
            <person name="Nagy L.G."/>
            <person name="Floudas D."/>
            <person name="Copeland A."/>
            <person name="Barry K.W."/>
            <person name="Cichocki N."/>
            <person name="Veneault-Fourrey C."/>
            <person name="LaButti K."/>
            <person name="Lindquist E.A."/>
            <person name="Lipzen A."/>
            <person name="Lundell T."/>
            <person name="Morin E."/>
            <person name="Murat C."/>
            <person name="Riley R."/>
            <person name="Ohm R."/>
            <person name="Sun H."/>
            <person name="Tunlid A."/>
            <person name="Henrissat B."/>
            <person name="Grigoriev I.V."/>
            <person name="Hibbett D.S."/>
            <person name="Martin F."/>
        </authorList>
    </citation>
    <scope>NUCLEOTIDE SEQUENCE [LARGE SCALE GENOMIC DNA]</scope>
    <source>
        <strain evidence="3">F 1598</strain>
    </source>
</reference>
<feature type="region of interest" description="Disordered" evidence="1">
    <location>
        <begin position="92"/>
        <end position="139"/>
    </location>
</feature>
<organism evidence="2 3">
    <name type="scientific">Piloderma croceum (strain F 1598)</name>
    <dbReference type="NCBI Taxonomy" id="765440"/>
    <lineage>
        <taxon>Eukaryota</taxon>
        <taxon>Fungi</taxon>
        <taxon>Dikarya</taxon>
        <taxon>Basidiomycota</taxon>
        <taxon>Agaricomycotina</taxon>
        <taxon>Agaricomycetes</taxon>
        <taxon>Agaricomycetidae</taxon>
        <taxon>Atheliales</taxon>
        <taxon>Atheliaceae</taxon>
        <taxon>Piloderma</taxon>
    </lineage>
</organism>
<dbReference type="HOGENOM" id="CLU_1845867_0_0_1"/>
<dbReference type="AlphaFoldDB" id="A0A0C3EUT1"/>
<dbReference type="Proteomes" id="UP000054166">
    <property type="component" value="Unassembled WGS sequence"/>
</dbReference>
<evidence type="ECO:0000256" key="1">
    <source>
        <dbReference type="SAM" id="MobiDB-lite"/>
    </source>
</evidence>
<proteinExistence type="predicted"/>
<dbReference type="InParanoid" id="A0A0C3EUT1"/>
<dbReference type="EMBL" id="KN833271">
    <property type="protein sequence ID" value="KIM71566.1"/>
    <property type="molecule type" value="Genomic_DNA"/>
</dbReference>
<protein>
    <submittedName>
        <fullName evidence="2">Uncharacterized protein</fullName>
    </submittedName>
</protein>
<gene>
    <name evidence="2" type="ORF">PILCRDRAFT_752599</name>
</gene>
<keyword evidence="3" id="KW-1185">Reference proteome</keyword>
<accession>A0A0C3EUT1</accession>
<evidence type="ECO:0000313" key="2">
    <source>
        <dbReference type="EMBL" id="KIM71566.1"/>
    </source>
</evidence>
<reference evidence="2 3" key="1">
    <citation type="submission" date="2014-04" db="EMBL/GenBank/DDBJ databases">
        <authorList>
            <consortium name="DOE Joint Genome Institute"/>
            <person name="Kuo A."/>
            <person name="Tarkka M."/>
            <person name="Buscot F."/>
            <person name="Kohler A."/>
            <person name="Nagy L.G."/>
            <person name="Floudas D."/>
            <person name="Copeland A."/>
            <person name="Barry K.W."/>
            <person name="Cichocki N."/>
            <person name="Veneault-Fourrey C."/>
            <person name="LaButti K."/>
            <person name="Lindquist E.A."/>
            <person name="Lipzen A."/>
            <person name="Lundell T."/>
            <person name="Morin E."/>
            <person name="Murat C."/>
            <person name="Sun H."/>
            <person name="Tunlid A."/>
            <person name="Henrissat B."/>
            <person name="Grigoriev I.V."/>
            <person name="Hibbett D.S."/>
            <person name="Martin F."/>
            <person name="Nordberg H.P."/>
            <person name="Cantor M.N."/>
            <person name="Hua S.X."/>
        </authorList>
    </citation>
    <scope>NUCLEOTIDE SEQUENCE [LARGE SCALE GENOMIC DNA]</scope>
    <source>
        <strain evidence="2 3">F 1598</strain>
    </source>
</reference>
<name>A0A0C3EUT1_PILCF</name>
<evidence type="ECO:0000313" key="3">
    <source>
        <dbReference type="Proteomes" id="UP000054166"/>
    </source>
</evidence>